<feature type="non-terminal residue" evidence="4">
    <location>
        <position position="1"/>
    </location>
</feature>
<accession>A0A5J9SYR1</accession>
<evidence type="ECO:0000259" key="3">
    <source>
        <dbReference type="Pfam" id="PF10551"/>
    </source>
</evidence>
<sequence>MNPCFCTQVTGAAWGSSSVVANELAIVSDIRLSLEETHLQAESEEEAIDADNTTVGGSTNVDSIESEEGAHDYQEDFSTAQEPYVGHLFDSKQEARHMYNAYAMRKGFSVRTNTSRRSTVTTELRKQQFVCNKESFGRKPKTIQQQINDIDVAIAQQNSEEEANLPNIIIGKKRKREKMKYTNCQAMMVITFNGARWEVTQFISDHNHALVNKLSLAKFLRSHAGIPEDEVRFLTILHTCNLETSRMMQLMAELYGSAHHVPYTAKHVGNLRSSIRSEMAANDMAETIDYFYKLQKEDPNFFFMFKLDSFGKLENLIWADAAARQAYETYNDCISFDSTYLTNKYRMPFAPFIPIHRHGQSIQVGCGFIRNESAKSYEWLFKTLLQAMGGKELAHIITDQDLSMAAAIKSVFLTTIHRCCGWHILSKRKAQLGRIFCTKKGMENEFYDIINHSLNPEEFQARWNEMISKFDVLGNQTLSELFEIRKLWVPAYYMDCFFPFLQSTHRSEGFNAVLKKYVNPKKNSMFDFTHQYERIREKTDVAENGQDYLTDQKEPALWSRYPIEHHAMDVYTRRIYWVFRVELEKTTEYVAKHFHDGIFKLLPIVGSVAGYGKRPLEVTFLKMEAYFFLSMLQISKGWHFVLPYSESGNRARYQEDT</sequence>
<reference evidence="4 5" key="1">
    <citation type="journal article" date="2019" name="Sci. Rep.">
        <title>A high-quality genome of Eragrostis curvula grass provides insights into Poaceae evolution and supports new strategies to enhance forage quality.</title>
        <authorList>
            <person name="Carballo J."/>
            <person name="Santos B.A.C.M."/>
            <person name="Zappacosta D."/>
            <person name="Garbus I."/>
            <person name="Selva J.P."/>
            <person name="Gallo C.A."/>
            <person name="Diaz A."/>
            <person name="Albertini E."/>
            <person name="Caccamo M."/>
            <person name="Echenique V."/>
        </authorList>
    </citation>
    <scope>NUCLEOTIDE SEQUENCE [LARGE SCALE GENOMIC DNA]</scope>
    <source>
        <strain evidence="5">cv. Victoria</strain>
        <tissue evidence="4">Leaf</tissue>
    </source>
</reference>
<evidence type="ECO:0000256" key="1">
    <source>
        <dbReference type="SAM" id="MobiDB-lite"/>
    </source>
</evidence>
<evidence type="ECO:0000313" key="5">
    <source>
        <dbReference type="Proteomes" id="UP000324897"/>
    </source>
</evidence>
<evidence type="ECO:0000313" key="4">
    <source>
        <dbReference type="EMBL" id="TVU04122.1"/>
    </source>
</evidence>
<comment type="caution">
    <text evidence="4">The sequence shown here is derived from an EMBL/GenBank/DDBJ whole genome shotgun (WGS) entry which is preliminary data.</text>
</comment>
<organism evidence="4 5">
    <name type="scientific">Eragrostis curvula</name>
    <name type="common">weeping love grass</name>
    <dbReference type="NCBI Taxonomy" id="38414"/>
    <lineage>
        <taxon>Eukaryota</taxon>
        <taxon>Viridiplantae</taxon>
        <taxon>Streptophyta</taxon>
        <taxon>Embryophyta</taxon>
        <taxon>Tracheophyta</taxon>
        <taxon>Spermatophyta</taxon>
        <taxon>Magnoliopsida</taxon>
        <taxon>Liliopsida</taxon>
        <taxon>Poales</taxon>
        <taxon>Poaceae</taxon>
        <taxon>PACMAD clade</taxon>
        <taxon>Chloridoideae</taxon>
        <taxon>Eragrostideae</taxon>
        <taxon>Eragrostidinae</taxon>
        <taxon>Eragrostis</taxon>
    </lineage>
</organism>
<gene>
    <name evidence="4" type="ORF">EJB05_50309</name>
</gene>
<dbReference type="PANTHER" id="PTHR47718:SF4">
    <property type="entry name" value="PROTEIN FAR1-RELATED SEQUENCE"/>
    <property type="match status" value="1"/>
</dbReference>
<dbReference type="Pfam" id="PF10551">
    <property type="entry name" value="MULE"/>
    <property type="match status" value="1"/>
</dbReference>
<dbReference type="PANTHER" id="PTHR47718">
    <property type="entry name" value="OS01G0519700 PROTEIN"/>
    <property type="match status" value="1"/>
</dbReference>
<dbReference type="Gramene" id="TVU04122">
    <property type="protein sequence ID" value="TVU04122"/>
    <property type="gene ID" value="EJB05_50309"/>
</dbReference>
<dbReference type="Proteomes" id="UP000324897">
    <property type="component" value="Unassembled WGS sequence"/>
</dbReference>
<dbReference type="InterPro" id="IPR018289">
    <property type="entry name" value="MULE_transposase_dom"/>
</dbReference>
<feature type="compositionally biased region" description="Polar residues" evidence="1">
    <location>
        <begin position="51"/>
        <end position="63"/>
    </location>
</feature>
<evidence type="ECO:0000259" key="2">
    <source>
        <dbReference type="Pfam" id="PF03101"/>
    </source>
</evidence>
<dbReference type="AlphaFoldDB" id="A0A5J9SYR1"/>
<keyword evidence="5" id="KW-1185">Reference proteome</keyword>
<dbReference type="Pfam" id="PF03101">
    <property type="entry name" value="FAR1"/>
    <property type="match status" value="1"/>
</dbReference>
<dbReference type="InterPro" id="IPR004330">
    <property type="entry name" value="FAR1_DNA_bnd_dom"/>
</dbReference>
<feature type="domain" description="MULE transposase" evidence="3">
    <location>
        <begin position="334"/>
        <end position="426"/>
    </location>
</feature>
<dbReference type="EMBL" id="RWGY01000091">
    <property type="protein sequence ID" value="TVU04122.1"/>
    <property type="molecule type" value="Genomic_DNA"/>
</dbReference>
<dbReference type="OrthoDB" id="690262at2759"/>
<name>A0A5J9SYR1_9POAL</name>
<feature type="region of interest" description="Disordered" evidence="1">
    <location>
        <begin position="42"/>
        <end position="63"/>
    </location>
</feature>
<protein>
    <submittedName>
        <fullName evidence="4">Uncharacterized protein</fullName>
    </submittedName>
</protein>
<feature type="domain" description="FAR1" evidence="2">
    <location>
        <begin position="98"/>
        <end position="211"/>
    </location>
</feature>
<proteinExistence type="predicted"/>